<gene>
    <name evidence="2" type="ORF">SAMN06264365_119145</name>
</gene>
<dbReference type="EMBL" id="FZNR01000019">
    <property type="protein sequence ID" value="SNS62784.1"/>
    <property type="molecule type" value="Genomic_DNA"/>
</dbReference>
<evidence type="ECO:0000313" key="2">
    <source>
        <dbReference type="EMBL" id="SNS62784.1"/>
    </source>
</evidence>
<dbReference type="Proteomes" id="UP000198415">
    <property type="component" value="Unassembled WGS sequence"/>
</dbReference>
<dbReference type="AlphaFoldDB" id="A0A239G424"/>
<proteinExistence type="predicted"/>
<protein>
    <submittedName>
        <fullName evidence="2">Uncharacterized protein</fullName>
    </submittedName>
</protein>
<feature type="region of interest" description="Disordered" evidence="1">
    <location>
        <begin position="31"/>
        <end position="61"/>
    </location>
</feature>
<evidence type="ECO:0000256" key="1">
    <source>
        <dbReference type="SAM" id="MobiDB-lite"/>
    </source>
</evidence>
<sequence>MSSSFPQAEPGVRLAPVVLPPRGVQYLEPEPEAAAETDRQDESIEGLDVQHALEGPRANIA</sequence>
<evidence type="ECO:0000313" key="3">
    <source>
        <dbReference type="Proteomes" id="UP000198415"/>
    </source>
</evidence>
<organism evidence="2 3">
    <name type="scientific">Actinoplanes regularis</name>
    <dbReference type="NCBI Taxonomy" id="52697"/>
    <lineage>
        <taxon>Bacteria</taxon>
        <taxon>Bacillati</taxon>
        <taxon>Actinomycetota</taxon>
        <taxon>Actinomycetes</taxon>
        <taxon>Micromonosporales</taxon>
        <taxon>Micromonosporaceae</taxon>
        <taxon>Actinoplanes</taxon>
    </lineage>
</organism>
<name>A0A239G424_9ACTN</name>
<keyword evidence="3" id="KW-1185">Reference proteome</keyword>
<accession>A0A239G424</accession>
<reference evidence="2 3" key="1">
    <citation type="submission" date="2017-06" db="EMBL/GenBank/DDBJ databases">
        <authorList>
            <person name="Kim H.J."/>
            <person name="Triplett B.A."/>
        </authorList>
    </citation>
    <scope>NUCLEOTIDE SEQUENCE [LARGE SCALE GENOMIC DNA]</scope>
    <source>
        <strain evidence="2 3">DSM 43151</strain>
    </source>
</reference>